<keyword evidence="2" id="KW-1185">Reference proteome</keyword>
<evidence type="ECO:0000313" key="1">
    <source>
        <dbReference type="EMBL" id="SHM92814.1"/>
    </source>
</evidence>
<sequence>MSMGITAVGAINAAIRPNGGTFAAITHIRDNDTFSRPPTDLRGSSCSMRGFWDKHIRYCGAMIAVPTATQNIPFVGERGKYGKQIKLTAPHFCFMKICGVLGFTINNETTNFS</sequence>
<dbReference type="EMBL" id="FRCP01000022">
    <property type="protein sequence ID" value="SHM92814.1"/>
    <property type="molecule type" value="Genomic_DNA"/>
</dbReference>
<protein>
    <submittedName>
        <fullName evidence="1">Uncharacterized protein</fullName>
    </submittedName>
</protein>
<dbReference type="STRING" id="1120996.SAMN02746066_03939"/>
<dbReference type="AlphaFoldDB" id="A0A1M7MP88"/>
<proteinExistence type="predicted"/>
<name>A0A1M7MP88_9FIRM</name>
<gene>
    <name evidence="1" type="ORF">SAMN02746066_03939</name>
</gene>
<dbReference type="Proteomes" id="UP000184038">
    <property type="component" value="Unassembled WGS sequence"/>
</dbReference>
<accession>A0A1M7MP88</accession>
<evidence type="ECO:0000313" key="2">
    <source>
        <dbReference type="Proteomes" id="UP000184038"/>
    </source>
</evidence>
<organism evidence="1 2">
    <name type="scientific">Anaerosporobacter mobilis DSM 15930</name>
    <dbReference type="NCBI Taxonomy" id="1120996"/>
    <lineage>
        <taxon>Bacteria</taxon>
        <taxon>Bacillati</taxon>
        <taxon>Bacillota</taxon>
        <taxon>Clostridia</taxon>
        <taxon>Lachnospirales</taxon>
        <taxon>Lachnospiraceae</taxon>
        <taxon>Anaerosporobacter</taxon>
    </lineage>
</organism>
<reference evidence="1 2" key="1">
    <citation type="submission" date="2016-11" db="EMBL/GenBank/DDBJ databases">
        <authorList>
            <person name="Jaros S."/>
            <person name="Januszkiewicz K."/>
            <person name="Wedrychowicz H."/>
        </authorList>
    </citation>
    <scope>NUCLEOTIDE SEQUENCE [LARGE SCALE GENOMIC DNA]</scope>
    <source>
        <strain evidence="1 2">DSM 15930</strain>
    </source>
</reference>